<evidence type="ECO:0000256" key="3">
    <source>
        <dbReference type="ARBA" id="ARBA00022448"/>
    </source>
</evidence>
<dbReference type="SUPFAM" id="SSF56954">
    <property type="entry name" value="Outer membrane efflux proteins (OEP)"/>
    <property type="match status" value="1"/>
</dbReference>
<protein>
    <submittedName>
        <fullName evidence="9">TolC family protein</fullName>
    </submittedName>
</protein>
<keyword evidence="4" id="KW-1134">Transmembrane beta strand</keyword>
<evidence type="ECO:0000256" key="8">
    <source>
        <dbReference type="SAM" id="SignalP"/>
    </source>
</evidence>
<evidence type="ECO:0000256" key="4">
    <source>
        <dbReference type="ARBA" id="ARBA00022452"/>
    </source>
</evidence>
<keyword evidence="6" id="KW-0472">Membrane</keyword>
<evidence type="ECO:0000256" key="1">
    <source>
        <dbReference type="ARBA" id="ARBA00004442"/>
    </source>
</evidence>
<dbReference type="PANTHER" id="PTHR30026">
    <property type="entry name" value="OUTER MEMBRANE PROTEIN TOLC"/>
    <property type="match status" value="1"/>
</dbReference>
<sequence length="235" mass="26584">MTIRIKLILSLLLTCCIYKTGFGQATAAQTTIIPELSDANIQRLIDTAIKNYPRIGYFKNRVSVAEANVSKVKASWFDALTVSYVYQPNDPTINPVNPTSTYFKGAQAGVFLNFGSLLSKPSAVKQAKREVMVQQSEQEEYINTLSYEVKRRYFMYVQRVAELKLQIRSADDAETQLKDFKIKFEKGEETFDSYSKVLIQLTEHQQTKVQAEANVFIAKAGVEELIGTKLENVIK</sequence>
<keyword evidence="5" id="KW-0812">Transmembrane</keyword>
<name>A0ABW2YW60_9SPHI</name>
<dbReference type="EMBL" id="JBHTHU010000002">
    <property type="protein sequence ID" value="MFD0749448.1"/>
    <property type="molecule type" value="Genomic_DNA"/>
</dbReference>
<dbReference type="Pfam" id="PF02321">
    <property type="entry name" value="OEP"/>
    <property type="match status" value="1"/>
</dbReference>
<keyword evidence="8" id="KW-0732">Signal</keyword>
<evidence type="ECO:0000313" key="10">
    <source>
        <dbReference type="Proteomes" id="UP001596958"/>
    </source>
</evidence>
<dbReference type="InterPro" id="IPR051906">
    <property type="entry name" value="TolC-like"/>
</dbReference>
<gene>
    <name evidence="9" type="ORF">ACFQZS_04795</name>
</gene>
<evidence type="ECO:0000256" key="6">
    <source>
        <dbReference type="ARBA" id="ARBA00023136"/>
    </source>
</evidence>
<evidence type="ECO:0000256" key="5">
    <source>
        <dbReference type="ARBA" id="ARBA00022692"/>
    </source>
</evidence>
<organism evidence="9 10">
    <name type="scientific">Mucilaginibacter calamicampi</name>
    <dbReference type="NCBI Taxonomy" id="1302352"/>
    <lineage>
        <taxon>Bacteria</taxon>
        <taxon>Pseudomonadati</taxon>
        <taxon>Bacteroidota</taxon>
        <taxon>Sphingobacteriia</taxon>
        <taxon>Sphingobacteriales</taxon>
        <taxon>Sphingobacteriaceae</taxon>
        <taxon>Mucilaginibacter</taxon>
    </lineage>
</organism>
<keyword evidence="10" id="KW-1185">Reference proteome</keyword>
<evidence type="ECO:0000256" key="7">
    <source>
        <dbReference type="ARBA" id="ARBA00023237"/>
    </source>
</evidence>
<keyword evidence="3" id="KW-0813">Transport</keyword>
<keyword evidence="7" id="KW-0998">Cell outer membrane</keyword>
<dbReference type="RefSeq" id="WP_377097818.1">
    <property type="nucleotide sequence ID" value="NZ_JBHTHU010000002.1"/>
</dbReference>
<dbReference type="Gene3D" id="1.20.1600.10">
    <property type="entry name" value="Outer membrane efflux proteins (OEP)"/>
    <property type="match status" value="1"/>
</dbReference>
<feature type="chain" id="PRO_5045143026" evidence="8">
    <location>
        <begin position="28"/>
        <end position="235"/>
    </location>
</feature>
<comment type="subcellular location">
    <subcellularLocation>
        <location evidence="1">Cell outer membrane</location>
    </subcellularLocation>
</comment>
<comment type="similarity">
    <text evidence="2">Belongs to the outer membrane factor (OMF) (TC 1.B.17) family.</text>
</comment>
<reference evidence="10" key="1">
    <citation type="journal article" date="2019" name="Int. J. Syst. Evol. Microbiol.">
        <title>The Global Catalogue of Microorganisms (GCM) 10K type strain sequencing project: providing services to taxonomists for standard genome sequencing and annotation.</title>
        <authorList>
            <consortium name="The Broad Institute Genomics Platform"/>
            <consortium name="The Broad Institute Genome Sequencing Center for Infectious Disease"/>
            <person name="Wu L."/>
            <person name="Ma J."/>
        </authorList>
    </citation>
    <scope>NUCLEOTIDE SEQUENCE [LARGE SCALE GENOMIC DNA]</scope>
    <source>
        <strain evidence="10">CCUG 63418</strain>
    </source>
</reference>
<proteinExistence type="inferred from homology"/>
<accession>A0ABW2YW60</accession>
<dbReference type="InterPro" id="IPR003423">
    <property type="entry name" value="OMP_efflux"/>
</dbReference>
<dbReference type="PANTHER" id="PTHR30026:SF20">
    <property type="entry name" value="OUTER MEMBRANE PROTEIN TOLC"/>
    <property type="match status" value="1"/>
</dbReference>
<evidence type="ECO:0000256" key="2">
    <source>
        <dbReference type="ARBA" id="ARBA00007613"/>
    </source>
</evidence>
<evidence type="ECO:0000313" key="9">
    <source>
        <dbReference type="EMBL" id="MFD0749448.1"/>
    </source>
</evidence>
<feature type="signal peptide" evidence="8">
    <location>
        <begin position="1"/>
        <end position="27"/>
    </location>
</feature>
<comment type="caution">
    <text evidence="9">The sequence shown here is derived from an EMBL/GenBank/DDBJ whole genome shotgun (WGS) entry which is preliminary data.</text>
</comment>
<dbReference type="Proteomes" id="UP001596958">
    <property type="component" value="Unassembled WGS sequence"/>
</dbReference>